<organism evidence="5 6">
    <name type="scientific">Rubroshorea leprosula</name>
    <dbReference type="NCBI Taxonomy" id="152421"/>
    <lineage>
        <taxon>Eukaryota</taxon>
        <taxon>Viridiplantae</taxon>
        <taxon>Streptophyta</taxon>
        <taxon>Embryophyta</taxon>
        <taxon>Tracheophyta</taxon>
        <taxon>Spermatophyta</taxon>
        <taxon>Magnoliopsida</taxon>
        <taxon>eudicotyledons</taxon>
        <taxon>Gunneridae</taxon>
        <taxon>Pentapetalae</taxon>
        <taxon>rosids</taxon>
        <taxon>malvids</taxon>
        <taxon>Malvales</taxon>
        <taxon>Dipterocarpaceae</taxon>
        <taxon>Rubroshorea</taxon>
    </lineage>
</organism>
<evidence type="ECO:0000259" key="4">
    <source>
        <dbReference type="Pfam" id="PF23598"/>
    </source>
</evidence>
<dbReference type="PANTHER" id="PTHR47186">
    <property type="entry name" value="LEUCINE-RICH REPEAT-CONTAINING PROTEIN 57"/>
    <property type="match status" value="1"/>
</dbReference>
<dbReference type="EMBL" id="BPVZ01000036">
    <property type="protein sequence ID" value="GKV12551.1"/>
    <property type="molecule type" value="Genomic_DNA"/>
</dbReference>
<comment type="caution">
    <text evidence="5">The sequence shown here is derived from an EMBL/GenBank/DDBJ whole genome shotgun (WGS) entry which is preliminary data.</text>
</comment>
<evidence type="ECO:0000256" key="2">
    <source>
        <dbReference type="ARBA" id="ARBA00022821"/>
    </source>
</evidence>
<dbReference type="InterPro" id="IPR036388">
    <property type="entry name" value="WH-like_DNA-bd_sf"/>
</dbReference>
<keyword evidence="6" id="KW-1185">Reference proteome</keyword>
<protein>
    <recommendedName>
        <fullName evidence="4">Disease resistance R13L4/SHOC-2-like LRR domain-containing protein</fullName>
    </recommendedName>
</protein>
<dbReference type="Gene3D" id="1.10.10.10">
    <property type="entry name" value="Winged helix-like DNA-binding domain superfamily/Winged helix DNA-binding domain"/>
    <property type="match status" value="1"/>
</dbReference>
<evidence type="ECO:0000313" key="5">
    <source>
        <dbReference type="EMBL" id="GKV12551.1"/>
    </source>
</evidence>
<proteinExistence type="predicted"/>
<feature type="region of interest" description="Disordered" evidence="3">
    <location>
        <begin position="580"/>
        <end position="610"/>
    </location>
</feature>
<feature type="compositionally biased region" description="Low complexity" evidence="3">
    <location>
        <begin position="49"/>
        <end position="60"/>
    </location>
</feature>
<gene>
    <name evidence="5" type="ORF">SLEP1_g23678</name>
</gene>
<sequence length="734" mass="84208">MFPPDSGSGDSGSGQPVPGKKLTVQEIIKKIQNLNDRLSNAKRDDGDQNNNSHVNVGGNSITTAIDGHPVAEENVATDPARKEKKEEKKDDHKDENSKKGQSDHQKEKGDLEKVKGELEKLCKELEFMKLAFQKLKKFEDDLTKPFQTLEKNVVDIEKDLRSGRNRYSKQVQSNLRVLRNNITKIKIQIPLQHHTTQTNSESRGYKETVASKEHDDLPNLNHNESKLKQSAYCKELIQKYEKCLDDRHKLCLLSFAVFPENAEVKERLLRYWWVGEDIIPPDGREKKFTNETLKTFVEMKFIEPVNKKNKLSPRSYRMYPIVRSALIIKAGEERFFDYDDDGNPTMDFLKCYKACLVKAEEESSRISKHFSKNEEELGKLETLFNVSEQFPDFKEEWFSKMKRVRVLYLGRWESSTDRHIEVESTVCFKGLSKMKNLRFLSLQGISGIKTLPNSLCQAAKLSILDLRACHNLEELPDNIGSLKKLTLLDISECYLLDQMPKELSSLSELKIFKGFVISDHEKTCSLEELAALKKLEKLSINIIDKDYLPGELGYAIPNFEKLKKLKIAWGGATLTAGAGEESKELSSKEKETDNEKRQKSGKKSVRRTTTLAKQKPGNVAKIVKLELQCYPETTPPSWLAPKSEFLDCLEKLYIKGGRLHNLPEIVPETETKWKAKILRLKYLSDLKTDWKELQEMFPDLEYLERVRCPKVMFCPCDGDGWCQLTPLLKDGVES</sequence>
<feature type="compositionally biased region" description="Basic and acidic residues" evidence="3">
    <location>
        <begin position="79"/>
        <end position="112"/>
    </location>
</feature>
<dbReference type="GO" id="GO:0006952">
    <property type="term" value="P:defense response"/>
    <property type="evidence" value="ECO:0007669"/>
    <property type="project" value="UniProtKB-KW"/>
</dbReference>
<dbReference type="InterPro" id="IPR055414">
    <property type="entry name" value="LRR_R13L4/SHOC2-like"/>
</dbReference>
<evidence type="ECO:0000256" key="1">
    <source>
        <dbReference type="ARBA" id="ARBA00022737"/>
    </source>
</evidence>
<keyword evidence="2" id="KW-0611">Plant defense</keyword>
<keyword evidence="1" id="KW-0677">Repeat</keyword>
<dbReference type="Proteomes" id="UP001054252">
    <property type="component" value="Unassembled WGS sequence"/>
</dbReference>
<dbReference type="SUPFAM" id="SSF52047">
    <property type="entry name" value="RNI-like"/>
    <property type="match status" value="1"/>
</dbReference>
<name>A0AAV5JNJ8_9ROSI</name>
<dbReference type="PANTHER" id="PTHR47186:SF54">
    <property type="entry name" value="DISEASE RESISTANCE RPP13-LIKE PROTEIN 4"/>
    <property type="match status" value="1"/>
</dbReference>
<evidence type="ECO:0000313" key="6">
    <source>
        <dbReference type="Proteomes" id="UP001054252"/>
    </source>
</evidence>
<dbReference type="InterPro" id="IPR032675">
    <property type="entry name" value="LRR_dom_sf"/>
</dbReference>
<dbReference type="AlphaFoldDB" id="A0AAV5JNJ8"/>
<feature type="compositionally biased region" description="Basic and acidic residues" evidence="3">
    <location>
        <begin position="580"/>
        <end position="598"/>
    </location>
</feature>
<feature type="region of interest" description="Disordered" evidence="3">
    <location>
        <begin position="1"/>
        <end position="112"/>
    </location>
</feature>
<evidence type="ECO:0000256" key="3">
    <source>
        <dbReference type="SAM" id="MobiDB-lite"/>
    </source>
</evidence>
<reference evidence="5 6" key="1">
    <citation type="journal article" date="2021" name="Commun. Biol.">
        <title>The genome of Shorea leprosula (Dipterocarpaceae) highlights the ecological relevance of drought in aseasonal tropical rainforests.</title>
        <authorList>
            <person name="Ng K.K.S."/>
            <person name="Kobayashi M.J."/>
            <person name="Fawcett J.A."/>
            <person name="Hatakeyama M."/>
            <person name="Paape T."/>
            <person name="Ng C.H."/>
            <person name="Ang C.C."/>
            <person name="Tnah L.H."/>
            <person name="Lee C.T."/>
            <person name="Nishiyama T."/>
            <person name="Sese J."/>
            <person name="O'Brien M.J."/>
            <person name="Copetti D."/>
            <person name="Mohd Noor M.I."/>
            <person name="Ong R.C."/>
            <person name="Putra M."/>
            <person name="Sireger I.Z."/>
            <person name="Indrioko S."/>
            <person name="Kosugi Y."/>
            <person name="Izuno A."/>
            <person name="Isagi Y."/>
            <person name="Lee S.L."/>
            <person name="Shimizu K.K."/>
        </authorList>
    </citation>
    <scope>NUCLEOTIDE SEQUENCE [LARGE SCALE GENOMIC DNA]</scope>
    <source>
        <strain evidence="5">214</strain>
    </source>
</reference>
<feature type="domain" description="Disease resistance R13L4/SHOC-2-like LRR" evidence="4">
    <location>
        <begin position="398"/>
        <end position="577"/>
    </location>
</feature>
<dbReference type="Pfam" id="PF23598">
    <property type="entry name" value="LRR_14"/>
    <property type="match status" value="1"/>
</dbReference>
<dbReference type="Gene3D" id="3.80.10.10">
    <property type="entry name" value="Ribonuclease Inhibitor"/>
    <property type="match status" value="1"/>
</dbReference>
<accession>A0AAV5JNJ8</accession>